<accession>A0ACD4NTK1</accession>
<evidence type="ECO:0000313" key="2">
    <source>
        <dbReference type="Proteomes" id="UP001163223"/>
    </source>
</evidence>
<sequence>MRYTSIRLVAAAAAVLSVLPAGFPPAAQAQAYCSAQVRVGPGDTLYAIARRCGVPPEVILDANPRVDFDRLQVGQSVSVPRPIGGGGGGGFTPAPPPPREPPPPPPPRRSDRANLSIDRGPIEPGGTALIRLSGFGQRETVTVTAGPARGRQLTQYQGRVPPGRATIVEIDIPSRARPGERWIVEAQGDRGSYASSEFRVDEPDIGGEEITVSGVLTNEGAECPTLRARNGLFSLSGRLGRFHPGDIVTVTGVLTDYSVCQQGQTIEVDEIRPAR</sequence>
<dbReference type="EMBL" id="CP113520">
    <property type="protein sequence ID" value="WAJ30099.1"/>
    <property type="molecule type" value="Genomic_DNA"/>
</dbReference>
<evidence type="ECO:0000313" key="1">
    <source>
        <dbReference type="EMBL" id="WAJ30099.1"/>
    </source>
</evidence>
<proteinExistence type="predicted"/>
<name>A0ACD4NTK1_9HYPH</name>
<keyword evidence="2" id="KW-1185">Reference proteome</keyword>
<organism evidence="1 2">
    <name type="scientific">Antarcticirhabdus aurantiaca</name>
    <dbReference type="NCBI Taxonomy" id="2606717"/>
    <lineage>
        <taxon>Bacteria</taxon>
        <taxon>Pseudomonadati</taxon>
        <taxon>Pseudomonadota</taxon>
        <taxon>Alphaproteobacteria</taxon>
        <taxon>Hyphomicrobiales</taxon>
        <taxon>Aurantimonadaceae</taxon>
        <taxon>Antarcticirhabdus</taxon>
    </lineage>
</organism>
<dbReference type="Proteomes" id="UP001163223">
    <property type="component" value="Chromosome"/>
</dbReference>
<reference evidence="1" key="1">
    <citation type="submission" date="2022-11" db="EMBL/GenBank/DDBJ databases">
        <title>beta-Carotene-producing bacterium, Jeongeuplla avenae sp. nov., alleviates the salt stress of Arabidopsis seedlings.</title>
        <authorList>
            <person name="Jiang L."/>
            <person name="Lee J."/>
        </authorList>
    </citation>
    <scope>NUCLEOTIDE SEQUENCE</scope>
    <source>
        <strain evidence="1">DY_R2A_6</strain>
    </source>
</reference>
<protein>
    <submittedName>
        <fullName evidence="1">DUF5818 domain-containing protein</fullName>
    </submittedName>
</protein>
<gene>
    <name evidence="1" type="ORF">OXU80_07805</name>
</gene>